<dbReference type="Gene3D" id="3.40.50.1000">
    <property type="entry name" value="HAD superfamily/HAD-like"/>
    <property type="match status" value="1"/>
</dbReference>
<comment type="caution">
    <text evidence="1">The sequence shown here is derived from an EMBL/GenBank/DDBJ whole genome shotgun (WGS) entry which is preliminary data.</text>
</comment>
<dbReference type="SUPFAM" id="SSF56784">
    <property type="entry name" value="HAD-like"/>
    <property type="match status" value="1"/>
</dbReference>
<protein>
    <recommendedName>
        <fullName evidence="3">HAD-like protein</fullName>
    </recommendedName>
</protein>
<sequence>MPPIKAIILDLWDLLLPRQALPTSPKIPRQTIRQILDSDIWANYERGKLSESKACRQIAARYTLDKADVTDILRQARVQGPLEQNAYLHVMENLRAIKAEAQAEGAGKGTGISLCAMLNVPAPAAECESLRALIADCVGDDNVFDRVFLSHEVGMRKPDLCFYGHVLSELGLAGSAEKALFVESEGENVLAVKSLGARVILHYGDVDNTLRLIQNALGDAVAYGKWFLRANAKRMFSVTGSGVEVRENLSQLVILEVTGDSELVSLKETSRTWNFLQEKPLSSISAYPDDFDTTALALTVLDRDEKVVHAVMDEMAKHVSADGIVLTYFDRTRHHVDPIVCTNVLRLFHKYSRGSELSKTISWVRDVLKNRAYIDGTRYYVTPEAFLYTMSRLLQCTEGHALEGHAELVSLLRDRVAERIGLPGDAVALSMRLLVCLYVGVEGAGVDVDEDRLREMQGEDGGWETGWVYRNGWKSNLRIGNRGMATALAVRALETLERVRRARMTQSPSPMQRISRLFSAVGI</sequence>
<dbReference type="PANTHER" id="PTHR43611">
    <property type="entry name" value="ALPHA-D-GLUCOSE 1-PHOSPHATE PHOSPHATASE"/>
    <property type="match status" value="1"/>
</dbReference>
<proteinExistence type="predicted"/>
<dbReference type="InterPro" id="IPR023214">
    <property type="entry name" value="HAD_sf"/>
</dbReference>
<evidence type="ECO:0008006" key="3">
    <source>
        <dbReference type="Google" id="ProtNLM"/>
    </source>
</evidence>
<dbReference type="AlphaFoldDB" id="A0A3D8R4V6"/>
<dbReference type="InterPro" id="IPR008930">
    <property type="entry name" value="Terpenoid_cyclase/PrenylTrfase"/>
</dbReference>
<keyword evidence="2" id="KW-1185">Reference proteome</keyword>
<accession>A0A3D8R4V6</accession>
<dbReference type="PANTHER" id="PTHR43611:SF3">
    <property type="entry name" value="FLAVIN MONONUCLEOTIDE HYDROLASE 1, CHLOROPLATIC"/>
    <property type="match status" value="1"/>
</dbReference>
<reference evidence="1 2" key="1">
    <citation type="journal article" date="2018" name="IMA Fungus">
        <title>IMA Genome-F 9: Draft genome sequence of Annulohypoxylon stygium, Aspergillus mulundensis, Berkeleyomyces basicola (syn. Thielaviopsis basicola), Ceratocystis smalleyi, two Cercospora beticola strains, Coleophoma cylindrospora, Fusarium fracticaudum, Phialophora cf. hyalina, and Morchella septimelata.</title>
        <authorList>
            <person name="Wingfield B.D."/>
            <person name="Bills G.F."/>
            <person name="Dong Y."/>
            <person name="Huang W."/>
            <person name="Nel W.J."/>
            <person name="Swalarsk-Parry B.S."/>
            <person name="Vaghefi N."/>
            <person name="Wilken P.M."/>
            <person name="An Z."/>
            <person name="de Beer Z.W."/>
            <person name="De Vos L."/>
            <person name="Chen L."/>
            <person name="Duong T.A."/>
            <person name="Gao Y."/>
            <person name="Hammerbacher A."/>
            <person name="Kikkert J.R."/>
            <person name="Li Y."/>
            <person name="Li H."/>
            <person name="Li K."/>
            <person name="Li Q."/>
            <person name="Liu X."/>
            <person name="Ma X."/>
            <person name="Naidoo K."/>
            <person name="Pethybridge S.J."/>
            <person name="Sun J."/>
            <person name="Steenkamp E.T."/>
            <person name="van der Nest M.A."/>
            <person name="van Wyk S."/>
            <person name="Wingfield M.J."/>
            <person name="Xiong C."/>
            <person name="Yue Q."/>
            <person name="Zhang X."/>
        </authorList>
    </citation>
    <scope>NUCLEOTIDE SEQUENCE [LARGE SCALE GENOMIC DNA]</scope>
    <source>
        <strain evidence="1 2">DSM 5745</strain>
    </source>
</reference>
<dbReference type="RefSeq" id="XP_026600874.1">
    <property type="nucleotide sequence ID" value="XM_026750861.1"/>
</dbReference>
<evidence type="ECO:0000313" key="2">
    <source>
        <dbReference type="Proteomes" id="UP000256690"/>
    </source>
</evidence>
<dbReference type="GeneID" id="38119215"/>
<name>A0A3D8R4V6_9EURO</name>
<dbReference type="EMBL" id="PVWQ01000011">
    <property type="protein sequence ID" value="RDW69085.1"/>
    <property type="molecule type" value="Genomic_DNA"/>
</dbReference>
<dbReference type="InterPro" id="IPR036412">
    <property type="entry name" value="HAD-like_sf"/>
</dbReference>
<organism evidence="1 2">
    <name type="scientific">Aspergillus mulundensis</name>
    <dbReference type="NCBI Taxonomy" id="1810919"/>
    <lineage>
        <taxon>Eukaryota</taxon>
        <taxon>Fungi</taxon>
        <taxon>Dikarya</taxon>
        <taxon>Ascomycota</taxon>
        <taxon>Pezizomycotina</taxon>
        <taxon>Eurotiomycetes</taxon>
        <taxon>Eurotiomycetidae</taxon>
        <taxon>Eurotiales</taxon>
        <taxon>Aspergillaceae</taxon>
        <taxon>Aspergillus</taxon>
        <taxon>Aspergillus subgen. Nidulantes</taxon>
    </lineage>
</organism>
<dbReference type="SUPFAM" id="SSF48239">
    <property type="entry name" value="Terpenoid cyclases/Protein prenyltransferases"/>
    <property type="match status" value="1"/>
</dbReference>
<dbReference type="OrthoDB" id="2012566at2759"/>
<evidence type="ECO:0000313" key="1">
    <source>
        <dbReference type="EMBL" id="RDW69085.1"/>
    </source>
</evidence>
<dbReference type="STRING" id="1810919.A0A3D8R4V6"/>
<dbReference type="Proteomes" id="UP000256690">
    <property type="component" value="Unassembled WGS sequence"/>
</dbReference>
<gene>
    <name evidence="1" type="ORF">DSM5745_08845</name>
</gene>